<dbReference type="RefSeq" id="WP_239129485.1">
    <property type="nucleotide sequence ID" value="NZ_BAAAYJ010000004.1"/>
</dbReference>
<dbReference type="InterPro" id="IPR029044">
    <property type="entry name" value="Nucleotide-diphossugar_trans"/>
</dbReference>
<evidence type="ECO:0000256" key="6">
    <source>
        <dbReference type="ARBA" id="ARBA00037281"/>
    </source>
</evidence>
<keyword evidence="5" id="KW-0472">Membrane</keyword>
<keyword evidence="2" id="KW-1003">Cell membrane</keyword>
<evidence type="ECO:0000256" key="4">
    <source>
        <dbReference type="ARBA" id="ARBA00022679"/>
    </source>
</evidence>
<evidence type="ECO:0000256" key="5">
    <source>
        <dbReference type="ARBA" id="ARBA00023136"/>
    </source>
</evidence>
<comment type="caution">
    <text evidence="11">The sequence shown here is derived from an EMBL/GenBank/DDBJ whole genome shotgun (WGS) entry which is preliminary data.</text>
</comment>
<evidence type="ECO:0000256" key="8">
    <source>
        <dbReference type="ARBA" id="ARBA00038120"/>
    </source>
</evidence>
<accession>A0A919JBY4</accession>
<comment type="pathway">
    <text evidence="7">Carotenoid biosynthesis; staphyloxanthin biosynthesis; staphyloxanthin from farnesyl diphosphate: step 4/5.</text>
</comment>
<keyword evidence="4 11" id="KW-0808">Transferase</keyword>
<evidence type="ECO:0000256" key="2">
    <source>
        <dbReference type="ARBA" id="ARBA00022475"/>
    </source>
</evidence>
<evidence type="ECO:0000256" key="3">
    <source>
        <dbReference type="ARBA" id="ARBA00022676"/>
    </source>
</evidence>
<dbReference type="CDD" id="cd00761">
    <property type="entry name" value="Glyco_tranf_GTA_type"/>
    <property type="match status" value="1"/>
</dbReference>
<dbReference type="Pfam" id="PF00535">
    <property type="entry name" value="Glycos_transf_2"/>
    <property type="match status" value="1"/>
</dbReference>
<dbReference type="Gene3D" id="3.90.550.10">
    <property type="entry name" value="Spore Coat Polysaccharide Biosynthesis Protein SpsA, Chain A"/>
    <property type="match status" value="1"/>
</dbReference>
<dbReference type="PANTHER" id="PTHR43646:SF2">
    <property type="entry name" value="GLYCOSYLTRANSFERASE 2-LIKE DOMAIN-CONTAINING PROTEIN"/>
    <property type="match status" value="1"/>
</dbReference>
<comment type="similarity">
    <text evidence="8">Belongs to the glycosyltransferase 2 family. CrtQ subfamily.</text>
</comment>
<evidence type="ECO:0000313" key="11">
    <source>
        <dbReference type="EMBL" id="GIE48164.1"/>
    </source>
</evidence>
<evidence type="ECO:0000256" key="9">
    <source>
        <dbReference type="ARBA" id="ARBA00040345"/>
    </source>
</evidence>
<evidence type="ECO:0000256" key="7">
    <source>
        <dbReference type="ARBA" id="ARBA00037904"/>
    </source>
</evidence>
<name>A0A919JBY4_9ACTN</name>
<evidence type="ECO:0000259" key="10">
    <source>
        <dbReference type="Pfam" id="PF00535"/>
    </source>
</evidence>
<feature type="domain" description="Glycosyltransferase 2-like" evidence="10">
    <location>
        <begin position="28"/>
        <end position="156"/>
    </location>
</feature>
<keyword evidence="12" id="KW-1185">Reference proteome</keyword>
<organism evidence="11 12">
    <name type="scientific">Actinoplanes nipponensis</name>
    <dbReference type="NCBI Taxonomy" id="135950"/>
    <lineage>
        <taxon>Bacteria</taxon>
        <taxon>Bacillati</taxon>
        <taxon>Actinomycetota</taxon>
        <taxon>Actinomycetes</taxon>
        <taxon>Micromonosporales</taxon>
        <taxon>Micromonosporaceae</taxon>
        <taxon>Actinoplanes</taxon>
    </lineage>
</organism>
<sequence length="265" mass="28311">MTDRTGRNPAPPRDGRAGEGREVTALWVIVPAYNEAGRIGQTLRALAAQTDTDFELLVVDNGSTDDTAAIARAFTAPFPVHVLVEPEKGVGCAVDTGFRHAIAAGATLLARTDADCLPRPGWLAAARAGLTGGAGLMCGRITARRDEHGPAGRALFRLLVALAATFGRLRPAHRADGYRAPYRMHAGNNMAITAELYEACGGMPRRPSPTDRAFLNRVRRSTTAIRHSRAMVVENSTRRLAAYGILGTAKWYLDRGSGALTADPR</sequence>
<comment type="subcellular location">
    <subcellularLocation>
        <location evidence="1">Cell membrane</location>
    </subcellularLocation>
</comment>
<protein>
    <recommendedName>
        <fullName evidence="9">4,4'-diaponeurosporenoate glycosyltransferase</fullName>
    </recommendedName>
</protein>
<dbReference type="PANTHER" id="PTHR43646">
    <property type="entry name" value="GLYCOSYLTRANSFERASE"/>
    <property type="match status" value="1"/>
</dbReference>
<comment type="function">
    <text evidence="6">Catalyzes the glycosylation of 4,4'-diaponeurosporenoate, i.e. the esterification of glucose at the C1'' position with the carboxyl group of 4,4'-diaponeurosporenic acid, to form glycosyl-4,4'-diaponeurosporenoate. This is a step in the biosynthesis of staphyloxanthin, an orange pigment present in most staphylococci strains.</text>
</comment>
<dbReference type="AlphaFoldDB" id="A0A919JBY4"/>
<dbReference type="Proteomes" id="UP000647172">
    <property type="component" value="Unassembled WGS sequence"/>
</dbReference>
<evidence type="ECO:0000313" key="12">
    <source>
        <dbReference type="Proteomes" id="UP000647172"/>
    </source>
</evidence>
<evidence type="ECO:0000256" key="1">
    <source>
        <dbReference type="ARBA" id="ARBA00004236"/>
    </source>
</evidence>
<dbReference type="InterPro" id="IPR001173">
    <property type="entry name" value="Glyco_trans_2-like"/>
</dbReference>
<keyword evidence="3" id="KW-0328">Glycosyltransferase</keyword>
<dbReference type="GO" id="GO:0016757">
    <property type="term" value="F:glycosyltransferase activity"/>
    <property type="evidence" value="ECO:0007669"/>
    <property type="project" value="UniProtKB-KW"/>
</dbReference>
<dbReference type="GO" id="GO:0005886">
    <property type="term" value="C:plasma membrane"/>
    <property type="evidence" value="ECO:0007669"/>
    <property type="project" value="UniProtKB-SubCell"/>
</dbReference>
<gene>
    <name evidence="11" type="ORF">Ani05nite_16980</name>
</gene>
<proteinExistence type="inferred from homology"/>
<dbReference type="SUPFAM" id="SSF53448">
    <property type="entry name" value="Nucleotide-diphospho-sugar transferases"/>
    <property type="match status" value="1"/>
</dbReference>
<reference evidence="11" key="1">
    <citation type="submission" date="2021-01" db="EMBL/GenBank/DDBJ databases">
        <title>Whole genome shotgun sequence of Actinoplanes nipponensis NBRC 14063.</title>
        <authorList>
            <person name="Komaki H."/>
            <person name="Tamura T."/>
        </authorList>
    </citation>
    <scope>NUCLEOTIDE SEQUENCE</scope>
    <source>
        <strain evidence="11">NBRC 14063</strain>
    </source>
</reference>
<dbReference type="EMBL" id="BOMQ01000020">
    <property type="protein sequence ID" value="GIE48164.1"/>
    <property type="molecule type" value="Genomic_DNA"/>
</dbReference>